<keyword evidence="7 9" id="KW-0255">Endonuclease</keyword>
<dbReference type="EC" id="3.1.-.-" evidence="9"/>
<dbReference type="PANTHER" id="PTHR10853:SF0">
    <property type="entry name" value="PROTEIN PELOTA HOMOLOG"/>
    <property type="match status" value="1"/>
</dbReference>
<dbReference type="InterPro" id="IPR005140">
    <property type="entry name" value="eRF1_Pelota-like_N"/>
</dbReference>
<dbReference type="GO" id="GO:0005737">
    <property type="term" value="C:cytoplasm"/>
    <property type="evidence" value="ECO:0007669"/>
    <property type="project" value="UniProtKB-SubCell"/>
</dbReference>
<comment type="similarity">
    <text evidence="3 9">Belongs to the eukaryotic release factor 1 family. Pelota subfamily.</text>
</comment>
<dbReference type="InterPro" id="IPR029064">
    <property type="entry name" value="Ribosomal_eL30-like_sf"/>
</dbReference>
<comment type="subunit">
    <text evidence="9">Monomer.</text>
</comment>
<dbReference type="HAMAP" id="MF_01853">
    <property type="entry name" value="PelO"/>
    <property type="match status" value="1"/>
</dbReference>
<evidence type="ECO:0000313" key="12">
    <source>
        <dbReference type="Proteomes" id="UP001595925"/>
    </source>
</evidence>
<dbReference type="InterPro" id="IPR038069">
    <property type="entry name" value="Pelota/DOM34_N"/>
</dbReference>
<feature type="domain" description="eRF1/Pelota-like N-terminal" evidence="10">
    <location>
        <begin position="1"/>
        <end position="130"/>
    </location>
</feature>
<dbReference type="GO" id="GO:0046872">
    <property type="term" value="F:metal ion binding"/>
    <property type="evidence" value="ECO:0007669"/>
    <property type="project" value="UniProtKB-UniRule"/>
</dbReference>
<dbReference type="InterPro" id="IPR004405">
    <property type="entry name" value="TF_pelota"/>
</dbReference>
<accession>A0ABD5QE58</accession>
<dbReference type="InterPro" id="IPR023521">
    <property type="entry name" value="Pelota_arc"/>
</dbReference>
<protein>
    <recommendedName>
        <fullName evidence="9">Protein pelota homolog</fullName>
        <ecNumber evidence="9">3.1.-.-</ecNumber>
    </recommendedName>
</protein>
<dbReference type="InterPro" id="IPR005141">
    <property type="entry name" value="eRF1_2"/>
</dbReference>
<keyword evidence="6 9" id="KW-0479">Metal-binding</keyword>
<dbReference type="Pfam" id="PF03465">
    <property type="entry name" value="eRF1_3"/>
    <property type="match status" value="1"/>
</dbReference>
<dbReference type="Pfam" id="PF03464">
    <property type="entry name" value="eRF1_2"/>
    <property type="match status" value="1"/>
</dbReference>
<organism evidence="11 12">
    <name type="scientific">Saliphagus infecundisoli</name>
    <dbReference type="NCBI Taxonomy" id="1849069"/>
    <lineage>
        <taxon>Archaea</taxon>
        <taxon>Methanobacteriati</taxon>
        <taxon>Methanobacteriota</taxon>
        <taxon>Stenosarchaea group</taxon>
        <taxon>Halobacteria</taxon>
        <taxon>Halobacteriales</taxon>
        <taxon>Natrialbaceae</taxon>
        <taxon>Saliphagus</taxon>
    </lineage>
</organism>
<dbReference type="Gene3D" id="3.30.1330.30">
    <property type="match status" value="1"/>
</dbReference>
<comment type="domain">
    <text evidence="9">The N-terminal domain has the RNA-binding Sm fold. It harbors the endoribonuclease activity.</text>
</comment>
<dbReference type="InterPro" id="IPR042226">
    <property type="entry name" value="eFR1_2_sf"/>
</dbReference>
<dbReference type="InterPro" id="IPR058547">
    <property type="entry name" value="Pelota_N"/>
</dbReference>
<dbReference type="EMBL" id="JBHSJG010000035">
    <property type="protein sequence ID" value="MFC4987918.1"/>
    <property type="molecule type" value="Genomic_DNA"/>
</dbReference>
<comment type="caution">
    <text evidence="11">The sequence shown here is derived from an EMBL/GenBank/DDBJ whole genome shotgun (WGS) entry which is preliminary data.</text>
</comment>
<dbReference type="Gene3D" id="2.30.30.870">
    <property type="entry name" value="Pelota, domain A"/>
    <property type="match status" value="1"/>
</dbReference>
<keyword evidence="4 9" id="KW-0963">Cytoplasm</keyword>
<evidence type="ECO:0000256" key="7">
    <source>
        <dbReference type="ARBA" id="ARBA00022759"/>
    </source>
</evidence>
<dbReference type="SUPFAM" id="SSF159065">
    <property type="entry name" value="Dom34/Pelota N-terminal domain-like"/>
    <property type="match status" value="1"/>
</dbReference>
<dbReference type="PANTHER" id="PTHR10853">
    <property type="entry name" value="PELOTA"/>
    <property type="match status" value="1"/>
</dbReference>
<evidence type="ECO:0000256" key="4">
    <source>
        <dbReference type="ARBA" id="ARBA00022490"/>
    </source>
</evidence>
<keyword evidence="12" id="KW-1185">Reference proteome</keyword>
<keyword evidence="8 9" id="KW-0378">Hydrolase</keyword>
<dbReference type="SMART" id="SM01194">
    <property type="entry name" value="eRF1_1"/>
    <property type="match status" value="1"/>
</dbReference>
<evidence type="ECO:0000256" key="1">
    <source>
        <dbReference type="ARBA" id="ARBA00001968"/>
    </source>
</evidence>
<dbReference type="InterPro" id="IPR005142">
    <property type="entry name" value="eRF1_3"/>
</dbReference>
<evidence type="ECO:0000256" key="6">
    <source>
        <dbReference type="ARBA" id="ARBA00022723"/>
    </source>
</evidence>
<reference evidence="11 12" key="1">
    <citation type="journal article" date="2019" name="Int. J. Syst. Evol. Microbiol.">
        <title>The Global Catalogue of Microorganisms (GCM) 10K type strain sequencing project: providing services to taxonomists for standard genome sequencing and annotation.</title>
        <authorList>
            <consortium name="The Broad Institute Genomics Platform"/>
            <consortium name="The Broad Institute Genome Sequencing Center for Infectious Disease"/>
            <person name="Wu L."/>
            <person name="Ma J."/>
        </authorList>
    </citation>
    <scope>NUCLEOTIDE SEQUENCE [LARGE SCALE GENOMIC DNA]</scope>
    <source>
        <strain evidence="11 12">CGMCC 1.15824</strain>
    </source>
</reference>
<evidence type="ECO:0000259" key="10">
    <source>
        <dbReference type="SMART" id="SM01194"/>
    </source>
</evidence>
<keyword evidence="5 9" id="KW-0540">Nuclease</keyword>
<dbReference type="AlphaFoldDB" id="A0ABD5QE58"/>
<comment type="function">
    <text evidence="9">May function in recognizing stalled ribosomes, interact with stem-loop structures in stalled mRNA molecules, and effect endonucleolytic cleavage of the mRNA. May play a role in the release non-functional ribosomes and degradation of damaged mRNAs. Has endoribonuclease activity.</text>
</comment>
<dbReference type="NCBIfam" id="TIGR00111">
    <property type="entry name" value="pelota"/>
    <property type="match status" value="1"/>
</dbReference>
<evidence type="ECO:0000256" key="8">
    <source>
        <dbReference type="ARBA" id="ARBA00022801"/>
    </source>
</evidence>
<comment type="cofactor">
    <cofactor evidence="1 9">
        <name>a divalent metal cation</name>
        <dbReference type="ChEBI" id="CHEBI:60240"/>
    </cofactor>
</comment>
<evidence type="ECO:0000256" key="5">
    <source>
        <dbReference type="ARBA" id="ARBA00022722"/>
    </source>
</evidence>
<evidence type="ECO:0000256" key="9">
    <source>
        <dbReference type="HAMAP-Rule" id="MF_01853"/>
    </source>
</evidence>
<dbReference type="GO" id="GO:0016787">
    <property type="term" value="F:hydrolase activity"/>
    <property type="evidence" value="ECO:0007669"/>
    <property type="project" value="UniProtKB-KW"/>
</dbReference>
<comment type="subcellular location">
    <subcellularLocation>
        <location evidence="2 9">Cytoplasm</location>
    </subcellularLocation>
</comment>
<evidence type="ECO:0000313" key="11">
    <source>
        <dbReference type="EMBL" id="MFC4987918.1"/>
    </source>
</evidence>
<evidence type="ECO:0000256" key="2">
    <source>
        <dbReference type="ARBA" id="ARBA00004496"/>
    </source>
</evidence>
<name>A0ABD5QE58_9EURY</name>
<dbReference type="RefSeq" id="WP_224829427.1">
    <property type="nucleotide sequence ID" value="NZ_JAIVEF010000020.1"/>
</dbReference>
<evidence type="ECO:0000256" key="3">
    <source>
        <dbReference type="ARBA" id="ARBA00009504"/>
    </source>
</evidence>
<dbReference type="SUPFAM" id="SSF55315">
    <property type="entry name" value="L30e-like"/>
    <property type="match status" value="1"/>
</dbReference>
<sequence length="358" mass="39790">MQVRDRERIEGGRERVTVVPESIDDLWHLQYVVEPGDRVAGDTTRRIQRNDDQMRDTGGEREPMWIAIAVDTVEFHKFANRLRVGGEIVACSREDQLGAHHTLNVEERDELSIEKRFKPDQWERLEEASEATENPDVAIATVEEGEAHVHTVAQYGTEERAAITGPTGKAAWGDGARERSELFSELADVLRRMDVDAIILAGPGFTKQDALSYLEENDPEIAELVTTVDTSGVGDRGVHEVLKRGAVADVQRDTRIESEAAYIDDLTERIASGAKAAYGPQQVQQAAEFGAIERLLIVDERLRKERSSEGDWGVDADRLVETTEQKGGEVTVFSSEFPPGQQLSNLGGVAALLRYRLE</sequence>
<dbReference type="SUPFAM" id="SSF53137">
    <property type="entry name" value="Translational machinery components"/>
    <property type="match status" value="1"/>
</dbReference>
<dbReference type="FunFam" id="2.30.30.870:FF:000002">
    <property type="entry name" value="Protein pelota homolog"/>
    <property type="match status" value="1"/>
</dbReference>
<dbReference type="GO" id="GO:0004519">
    <property type="term" value="F:endonuclease activity"/>
    <property type="evidence" value="ECO:0007669"/>
    <property type="project" value="UniProtKB-UniRule"/>
</dbReference>
<proteinExistence type="inferred from homology"/>
<dbReference type="Gene3D" id="3.30.420.60">
    <property type="entry name" value="eRF1 domain 2"/>
    <property type="match status" value="1"/>
</dbReference>
<gene>
    <name evidence="9" type="primary">pelA</name>
    <name evidence="11" type="ORF">ACFPFO_09170</name>
</gene>
<dbReference type="Proteomes" id="UP001595925">
    <property type="component" value="Unassembled WGS sequence"/>
</dbReference>
<dbReference type="Pfam" id="PF26356">
    <property type="entry name" value="Pelota_N"/>
    <property type="match status" value="1"/>
</dbReference>